<dbReference type="EMBL" id="MFJU01000004">
    <property type="protein sequence ID" value="OGG37165.1"/>
    <property type="molecule type" value="Genomic_DNA"/>
</dbReference>
<comment type="caution">
    <text evidence="1">The sequence shown here is derived from an EMBL/GenBank/DDBJ whole genome shotgun (WGS) entry which is preliminary data.</text>
</comment>
<dbReference type="STRING" id="1798391.A2968_05005"/>
<organism evidence="1 2">
    <name type="scientific">Candidatus Gottesmanbacteria bacterium RIFCSPLOWO2_01_FULL_42_22</name>
    <dbReference type="NCBI Taxonomy" id="1798391"/>
    <lineage>
        <taxon>Bacteria</taxon>
        <taxon>Candidatus Gottesmaniibacteriota</taxon>
    </lineage>
</organism>
<dbReference type="Proteomes" id="UP000176228">
    <property type="component" value="Unassembled WGS sequence"/>
</dbReference>
<name>A0A1F6BJR8_9BACT</name>
<evidence type="ECO:0000313" key="1">
    <source>
        <dbReference type="EMBL" id="OGG37165.1"/>
    </source>
</evidence>
<gene>
    <name evidence="1" type="ORF">A2968_05005</name>
</gene>
<dbReference type="AlphaFoldDB" id="A0A1F6BJR8"/>
<sequence>MDSSPDRLLNSPESITDMPWSIKKGFESQAQELAVFIRRKGFAWPDNKALQGGRILEPETESDADRKALSGRPMVVIPLKEKPEDQEYSFVLHKPSEVKGGNEPNFAPNLWAYRTIVAAYVKKKWIEAGHKGKSPIPIAIQIFETDQGHAFITGYRKNLRSLGAGGPEKGIHLANPHEYPDSPEGMRILFDYLEAAHPTTNEFAEWENVNQIDIPNSWLKEGNEGCNFRGDEWWYNRERDFDEFKSSDKRWGDRLEELTDKMTDNPEVKVLYDELAESIKGGDPEFSFTEALEEMIKNNLPLYRFKNGKTELNVGEHLIEKDENLLAATRVTHGTLFPRNIHKSRNPQSGETEYTLTSGDRAQRKGLSGQIYDASIAGLALDRKRQQLVTDEFLRRHPEEKERRGLAMHTLYRSIMETKWFVENGEKEAASNLIKLTADILRGKGAEWNGVWDGVNKPMYN</sequence>
<reference evidence="1 2" key="1">
    <citation type="journal article" date="2016" name="Nat. Commun.">
        <title>Thousands of microbial genomes shed light on interconnected biogeochemical processes in an aquifer system.</title>
        <authorList>
            <person name="Anantharaman K."/>
            <person name="Brown C.T."/>
            <person name="Hug L.A."/>
            <person name="Sharon I."/>
            <person name="Castelle C.J."/>
            <person name="Probst A.J."/>
            <person name="Thomas B.C."/>
            <person name="Singh A."/>
            <person name="Wilkins M.J."/>
            <person name="Karaoz U."/>
            <person name="Brodie E.L."/>
            <person name="Williams K.H."/>
            <person name="Hubbard S.S."/>
            <person name="Banfield J.F."/>
        </authorList>
    </citation>
    <scope>NUCLEOTIDE SEQUENCE [LARGE SCALE GENOMIC DNA]</scope>
</reference>
<accession>A0A1F6BJR8</accession>
<protein>
    <submittedName>
        <fullName evidence="1">Uncharacterized protein</fullName>
    </submittedName>
</protein>
<evidence type="ECO:0000313" key="2">
    <source>
        <dbReference type="Proteomes" id="UP000176228"/>
    </source>
</evidence>
<proteinExistence type="predicted"/>